<dbReference type="RefSeq" id="WP_119651927.1">
    <property type="nucleotide sequence ID" value="NZ_NSDI01000001.1"/>
</dbReference>
<protein>
    <recommendedName>
        <fullName evidence="3">DUF4299 domain-containing protein</fullName>
    </recommendedName>
</protein>
<dbReference type="Pfam" id="PF14132">
    <property type="entry name" value="DUF4299"/>
    <property type="match status" value="1"/>
</dbReference>
<evidence type="ECO:0000313" key="1">
    <source>
        <dbReference type="EMBL" id="RIY37993.1"/>
    </source>
</evidence>
<dbReference type="EMBL" id="NSDI01000001">
    <property type="protein sequence ID" value="RIY37993.1"/>
    <property type="molecule type" value="Genomic_DNA"/>
</dbReference>
<comment type="caution">
    <text evidence="1">The sequence shown here is derived from an EMBL/GenBank/DDBJ whole genome shotgun (WGS) entry which is preliminary data.</text>
</comment>
<gene>
    <name evidence="1" type="ORF">CKY20_00135</name>
</gene>
<evidence type="ECO:0008006" key="3">
    <source>
        <dbReference type="Google" id="ProtNLM"/>
    </source>
</evidence>
<organism evidence="1 2">
    <name type="scientific">Capnocytophaga canis</name>
    <dbReference type="NCBI Taxonomy" id="1848903"/>
    <lineage>
        <taxon>Bacteria</taxon>
        <taxon>Pseudomonadati</taxon>
        <taxon>Bacteroidota</taxon>
        <taxon>Flavobacteriia</taxon>
        <taxon>Flavobacteriales</taxon>
        <taxon>Flavobacteriaceae</taxon>
        <taxon>Capnocytophaga</taxon>
    </lineage>
</organism>
<dbReference type="AlphaFoldDB" id="A0A3A1YIA6"/>
<name>A0A3A1YIA6_9FLAO</name>
<dbReference type="Proteomes" id="UP000265497">
    <property type="component" value="Unassembled WGS sequence"/>
</dbReference>
<evidence type="ECO:0000313" key="2">
    <source>
        <dbReference type="Proteomes" id="UP000265497"/>
    </source>
</evidence>
<accession>A0A3A1YIA6</accession>
<proteinExistence type="predicted"/>
<reference evidence="1 2" key="1">
    <citation type="submission" date="2017-08" db="EMBL/GenBank/DDBJ databases">
        <title>Capnocytophaga canis 17-158 assembly.</title>
        <authorList>
            <person name="Gulvik C.A."/>
        </authorList>
    </citation>
    <scope>NUCLEOTIDE SEQUENCE [LARGE SCALE GENOMIC DNA]</scope>
    <source>
        <strain evidence="1 2">17-158</strain>
    </source>
</reference>
<sequence>MSRSFYIKNTEAPRVMSPNEILSLQPPTFIQYDVHDEEEHFLDVMNSPIDHYGSMLMGEEFVSGRGFEVCYQAELNSYQVRVFTPSTKADWQGAFEFMVNLARYLGVQVVDEEDTTYQADNITYDYLRDIEFGIQCYEGREGQYIFGVNYPMCLNEEMIDRLLSADDKATYFSEMVEAHQYVDAYFAKQRFYESSLDKNEGIIGVYALTEDLPTILPYEYPPFIDITKISLNQEDISRWRISLVTIEGDEDDPNSYKVMGDMDFKTFLERLPEEKIEKLDGHYMIVELSKSDMQDIIYQKSETSSLFGKIKNLFNNN</sequence>
<dbReference type="InterPro" id="IPR025387">
    <property type="entry name" value="DUF4299"/>
</dbReference>